<accession>A0A645F2U6</accession>
<sequence>MGLYLAHRHATGVPRDDFVVEAGPAGLVLGDELGLEAAVTVARHLDGQLAEIALEGLLALAVAGVASRVGHSLVAFMAQVLSQLSVQSSLDQQLGQLLEQAVLADEVFRLLVVSQQARQQFFGYVVFLGAHCAYGQAGLRRRWIVRLHKILHTLDSGQHHGRRPWSLEGVDRGARRSA</sequence>
<reference evidence="1" key="1">
    <citation type="submission" date="2019-08" db="EMBL/GenBank/DDBJ databases">
        <authorList>
            <person name="Kucharzyk K."/>
            <person name="Murdoch R.W."/>
            <person name="Higgins S."/>
            <person name="Loffler F."/>
        </authorList>
    </citation>
    <scope>NUCLEOTIDE SEQUENCE</scope>
</reference>
<dbReference type="AlphaFoldDB" id="A0A645F2U6"/>
<protein>
    <submittedName>
        <fullName evidence="1">Uncharacterized protein</fullName>
    </submittedName>
</protein>
<gene>
    <name evidence="1" type="ORF">SDC9_154171</name>
</gene>
<proteinExistence type="predicted"/>
<organism evidence="1">
    <name type="scientific">bioreactor metagenome</name>
    <dbReference type="NCBI Taxonomy" id="1076179"/>
    <lineage>
        <taxon>unclassified sequences</taxon>
        <taxon>metagenomes</taxon>
        <taxon>ecological metagenomes</taxon>
    </lineage>
</organism>
<comment type="caution">
    <text evidence="1">The sequence shown here is derived from an EMBL/GenBank/DDBJ whole genome shotgun (WGS) entry which is preliminary data.</text>
</comment>
<evidence type="ECO:0000313" key="1">
    <source>
        <dbReference type="EMBL" id="MPN06914.1"/>
    </source>
</evidence>
<name>A0A645F2U6_9ZZZZ</name>
<dbReference type="EMBL" id="VSSQ01052859">
    <property type="protein sequence ID" value="MPN06914.1"/>
    <property type="molecule type" value="Genomic_DNA"/>
</dbReference>